<name>A0ABZ1BZ72_9FIRM</name>
<keyword evidence="2" id="KW-1185">Reference proteome</keyword>
<proteinExistence type="predicted"/>
<reference evidence="1 2" key="1">
    <citation type="journal article" date="2024" name="Front. Microbiol.">
        <title>Novel thermophilic genera Geochorda gen. nov. and Carboxydochorda gen. nov. from the deep terrestrial subsurface reveal the ecophysiological diversity in the class Limnochordia.</title>
        <authorList>
            <person name="Karnachuk O.V."/>
            <person name="Lukina A.P."/>
            <person name="Avakyan M.R."/>
            <person name="Kadnikov V.V."/>
            <person name="Begmatov S."/>
            <person name="Beletsky A.V."/>
            <person name="Vlasova K.G."/>
            <person name="Novikov A.A."/>
            <person name="Shcherbakova V.A."/>
            <person name="Mardanov A.V."/>
            <person name="Ravin N.V."/>
        </authorList>
    </citation>
    <scope>NUCLEOTIDE SEQUENCE [LARGE SCALE GENOMIC DNA]</scope>
    <source>
        <strain evidence="1 2">L945</strain>
    </source>
</reference>
<evidence type="ECO:0000313" key="1">
    <source>
        <dbReference type="EMBL" id="WRP17865.1"/>
    </source>
</evidence>
<protein>
    <recommendedName>
        <fullName evidence="3">DUF916 domain-containing protein</fullName>
    </recommendedName>
</protein>
<dbReference type="Proteomes" id="UP001332192">
    <property type="component" value="Chromosome"/>
</dbReference>
<gene>
    <name evidence="1" type="ORF">U7230_02305</name>
</gene>
<dbReference type="RefSeq" id="WP_324717135.1">
    <property type="nucleotide sequence ID" value="NZ_CP141615.1"/>
</dbReference>
<evidence type="ECO:0008006" key="3">
    <source>
        <dbReference type="Google" id="ProtNLM"/>
    </source>
</evidence>
<accession>A0ABZ1BZ72</accession>
<organism evidence="1 2">
    <name type="scientific">Carboxydichorda subterranea</name>
    <dbReference type="NCBI Taxonomy" id="3109565"/>
    <lineage>
        <taxon>Bacteria</taxon>
        <taxon>Bacillati</taxon>
        <taxon>Bacillota</taxon>
        <taxon>Limnochordia</taxon>
        <taxon>Limnochordales</taxon>
        <taxon>Geochordaceae</taxon>
        <taxon>Carboxydichorda</taxon>
    </lineage>
</organism>
<sequence>MMPYRFAGRCPWWLCVTLLAAAGLVTGIEQPCRALLRVTPLTVTAVVDHAGERVGPIFVGNRGDTPLPVRVGIAMLTHSPEGRPVVLEEPGHLARAREYLGPEWTERVLAPGQQETLWLSVRRVPESAIYSAVLVQVPAPLGTFRVVVLVGVRRARPARGPQLSIEAVWAEQSKEGDPVEIVARVRNDGGTDAEAVIESVITAESGPGAGRGPQAALLMGPATVYPGAVRLLRARWQPDLLPAGVYRVSASLAGTRGAGKAGGATASLTVDAPYRLAGVDGAVSLQLRPSRDGSMTLVASVHNRSPHTLAPQLEWYIERDGARTAQDPVLLGPVDAGEVRVARLPWPGPLAPGAYRAGVRWILGEREVARDDLVVTVEPALALHPSGVDVP</sequence>
<dbReference type="EMBL" id="CP141615">
    <property type="protein sequence ID" value="WRP17865.1"/>
    <property type="molecule type" value="Genomic_DNA"/>
</dbReference>
<evidence type="ECO:0000313" key="2">
    <source>
        <dbReference type="Proteomes" id="UP001332192"/>
    </source>
</evidence>